<reference evidence="1" key="1">
    <citation type="submission" date="2019-11" db="EMBL/GenBank/DDBJ databases">
        <title>Characterization of Clostridium perfringens isolates from swine manure treated agricultural soils.</title>
        <authorList>
            <person name="Wushke S.T."/>
        </authorList>
    </citation>
    <scope>NUCLEOTIDE SEQUENCE</scope>
    <source>
        <strain evidence="1">X62</strain>
    </source>
</reference>
<evidence type="ECO:0000313" key="1">
    <source>
        <dbReference type="EMBL" id="MDZ7542902.1"/>
    </source>
</evidence>
<dbReference type="EMBL" id="WNUR01000600">
    <property type="protein sequence ID" value="MDZ7542902.1"/>
    <property type="molecule type" value="Genomic_DNA"/>
</dbReference>
<organism evidence="1 2">
    <name type="scientific">Clostridium perfringens</name>
    <dbReference type="NCBI Taxonomy" id="1502"/>
    <lineage>
        <taxon>Bacteria</taxon>
        <taxon>Bacillati</taxon>
        <taxon>Bacillota</taxon>
        <taxon>Clostridia</taxon>
        <taxon>Eubacteriales</taxon>
        <taxon>Clostridiaceae</taxon>
        <taxon>Clostridium</taxon>
    </lineage>
</organism>
<name>A0AAW9KDM9_CLOPF</name>
<sequence>MYESYTSQSLPSKYYRELLGSAICVFNSNNAFIIENILRNDKGSSYNWSDLIDKTSGELLSPIKETITKNSNTKISRKFEELICKRNRIIHSFQITDKDGEQKLATKDKHNKQYVITEKDLEEFIKLSEELSAALHEFRGY</sequence>
<proteinExistence type="predicted"/>
<accession>A0AAW9KDM9</accession>
<evidence type="ECO:0000313" key="2">
    <source>
        <dbReference type="Proteomes" id="UP001288944"/>
    </source>
</evidence>
<protein>
    <submittedName>
        <fullName evidence="1">Selenium binding protein</fullName>
    </submittedName>
</protein>
<dbReference type="Proteomes" id="UP001288944">
    <property type="component" value="Unassembled WGS sequence"/>
</dbReference>
<dbReference type="AlphaFoldDB" id="A0AAW9KDM9"/>
<gene>
    <name evidence="1" type="ORF">GNF83_17285</name>
</gene>
<comment type="caution">
    <text evidence="1">The sequence shown here is derived from an EMBL/GenBank/DDBJ whole genome shotgun (WGS) entry which is preliminary data.</text>
</comment>